<evidence type="ECO:0000256" key="8">
    <source>
        <dbReference type="ARBA" id="ARBA00049244"/>
    </source>
</evidence>
<evidence type="ECO:0000256" key="7">
    <source>
        <dbReference type="ARBA" id="ARBA00034754"/>
    </source>
</evidence>
<dbReference type="GO" id="GO:0003887">
    <property type="term" value="F:DNA-directed DNA polymerase activity"/>
    <property type="evidence" value="ECO:0007669"/>
    <property type="project" value="UniProtKB-KW"/>
</dbReference>
<evidence type="ECO:0000313" key="10">
    <source>
        <dbReference type="EMBL" id="GBO93704.1"/>
    </source>
</evidence>
<dbReference type="Pfam" id="PF06144">
    <property type="entry name" value="DNA_pol3_delta"/>
    <property type="match status" value="1"/>
</dbReference>
<comment type="caution">
    <text evidence="10">The sequence shown here is derived from an EMBL/GenBank/DDBJ whole genome shotgun (WGS) entry which is preliminary data.</text>
</comment>
<dbReference type="Gene3D" id="3.40.50.300">
    <property type="entry name" value="P-loop containing nucleotide triphosphate hydrolases"/>
    <property type="match status" value="1"/>
</dbReference>
<dbReference type="EMBL" id="BGZJ01000001">
    <property type="protein sequence ID" value="GBO93704.1"/>
    <property type="molecule type" value="Genomic_DNA"/>
</dbReference>
<evidence type="ECO:0000256" key="6">
    <source>
        <dbReference type="ARBA" id="ARBA00022932"/>
    </source>
</evidence>
<dbReference type="SUPFAM" id="SSF52540">
    <property type="entry name" value="P-loop containing nucleoside triphosphate hydrolases"/>
    <property type="match status" value="1"/>
</dbReference>
<keyword evidence="3" id="KW-0808">Transferase</keyword>
<dbReference type="InterPro" id="IPR027417">
    <property type="entry name" value="P-loop_NTPase"/>
</dbReference>
<dbReference type="Proteomes" id="UP000266091">
    <property type="component" value="Unassembled WGS sequence"/>
</dbReference>
<dbReference type="SUPFAM" id="SSF48019">
    <property type="entry name" value="post-AAA+ oligomerization domain-like"/>
    <property type="match status" value="1"/>
</dbReference>
<reference evidence="10 11" key="1">
    <citation type="journal article" date="2018" name="Int. J. Syst. Evol. Microbiol.">
        <title>Mesosutterella multiformis gen. nov., sp. nov., a member of the family Sutterellaceae and Sutterella megalosphaeroides sp. nov., isolated from human faeces.</title>
        <authorList>
            <person name="Sakamoto M."/>
            <person name="Ikeyama N."/>
            <person name="Kunihiro T."/>
            <person name="Iino T."/>
            <person name="Yuki M."/>
            <person name="Ohkuma M."/>
        </authorList>
    </citation>
    <scope>NUCLEOTIDE SEQUENCE [LARGE SCALE GENOMIC DNA]</scope>
    <source>
        <strain evidence="10 11">4NBBH2</strain>
    </source>
</reference>
<evidence type="ECO:0000256" key="2">
    <source>
        <dbReference type="ARBA" id="ARBA00017703"/>
    </source>
</evidence>
<dbReference type="InterPro" id="IPR008921">
    <property type="entry name" value="DNA_pol3_clamp-load_cplx_C"/>
</dbReference>
<organism evidence="10 11">
    <name type="scientific">Mesosutterella multiformis</name>
    <dbReference type="NCBI Taxonomy" id="2259133"/>
    <lineage>
        <taxon>Bacteria</taxon>
        <taxon>Pseudomonadati</taxon>
        <taxon>Pseudomonadota</taxon>
        <taxon>Betaproteobacteria</taxon>
        <taxon>Burkholderiales</taxon>
        <taxon>Sutterellaceae</taxon>
        <taxon>Mesosutterella</taxon>
    </lineage>
</organism>
<dbReference type="Gene3D" id="1.10.8.60">
    <property type="match status" value="1"/>
</dbReference>
<evidence type="ECO:0000256" key="4">
    <source>
        <dbReference type="ARBA" id="ARBA00022695"/>
    </source>
</evidence>
<keyword evidence="11" id="KW-1185">Reference proteome</keyword>
<keyword evidence="5" id="KW-0235">DNA replication</keyword>
<accession>A0A401LH53</accession>
<evidence type="ECO:0000313" key="11">
    <source>
        <dbReference type="Proteomes" id="UP000266091"/>
    </source>
</evidence>
<feature type="domain" description="DNA polymerase III delta N-terminal" evidence="9">
    <location>
        <begin position="31"/>
        <end position="146"/>
    </location>
</feature>
<sequence>MQQLSSASLGPRLASDAKRGGIAPLWVIADEEPLLALESADAIRAAARGLGYEEREVLTLSANSDWNQISVAVAAISLFAAKKIVEVRLASPSPGTRGSAALAALGSTPIDPGAVIVIVTVPEADWRVRKSKWFKELTSGAVLVSCDPVPIASFPSWLRARLKSEGLSADDETMRFLAEQTEGNLLAASQEVRKLSLLHEGSTPLTLEEVQSSVLDNSRFDFASVGIAAMKGDAARACRAIEGIRAEFDQSAALPLLMYLFSENIRKMIAVRHHMDATGQTAQSAARELRIWPRDIADAVASGAARLSSRKLENALTVCADIDRIYKGIPVPSRDTDPWVELKSVAAFIAR</sequence>
<dbReference type="AlphaFoldDB" id="A0A388SG88"/>
<dbReference type="PANTHER" id="PTHR34388">
    <property type="entry name" value="DNA POLYMERASE III SUBUNIT DELTA"/>
    <property type="match status" value="1"/>
</dbReference>
<dbReference type="InterPro" id="IPR010372">
    <property type="entry name" value="DNA_pol3_delta_N"/>
</dbReference>
<keyword evidence="4" id="KW-0548">Nucleotidyltransferase</keyword>
<gene>
    <name evidence="10" type="primary">holA</name>
    <name evidence="10" type="ORF">MESMUL_10580</name>
</gene>
<dbReference type="NCBIfam" id="TIGR01128">
    <property type="entry name" value="holA"/>
    <property type="match status" value="1"/>
</dbReference>
<dbReference type="RefSeq" id="WP_116270029.1">
    <property type="nucleotide sequence ID" value="NZ_BGZJ01000001.1"/>
</dbReference>
<dbReference type="CDD" id="cd18138">
    <property type="entry name" value="HLD_clamp_pol_III_delta"/>
    <property type="match status" value="1"/>
</dbReference>
<dbReference type="PANTHER" id="PTHR34388:SF1">
    <property type="entry name" value="DNA POLYMERASE III SUBUNIT DELTA"/>
    <property type="match status" value="1"/>
</dbReference>
<comment type="catalytic activity">
    <reaction evidence="8">
        <text>DNA(n) + a 2'-deoxyribonucleoside 5'-triphosphate = DNA(n+1) + diphosphate</text>
        <dbReference type="Rhea" id="RHEA:22508"/>
        <dbReference type="Rhea" id="RHEA-COMP:17339"/>
        <dbReference type="Rhea" id="RHEA-COMP:17340"/>
        <dbReference type="ChEBI" id="CHEBI:33019"/>
        <dbReference type="ChEBI" id="CHEBI:61560"/>
        <dbReference type="ChEBI" id="CHEBI:173112"/>
        <dbReference type="EC" id="2.7.7.7"/>
    </reaction>
</comment>
<dbReference type="EC" id="2.7.7.7" evidence="1"/>
<dbReference type="GO" id="GO:0003677">
    <property type="term" value="F:DNA binding"/>
    <property type="evidence" value="ECO:0007669"/>
    <property type="project" value="InterPro"/>
</dbReference>
<proteinExistence type="inferred from homology"/>
<dbReference type="OrthoDB" id="9770982at2"/>
<dbReference type="GO" id="GO:0006261">
    <property type="term" value="P:DNA-templated DNA replication"/>
    <property type="evidence" value="ECO:0007669"/>
    <property type="project" value="TreeGrafter"/>
</dbReference>
<evidence type="ECO:0000256" key="3">
    <source>
        <dbReference type="ARBA" id="ARBA00022679"/>
    </source>
</evidence>
<dbReference type="Gene3D" id="1.20.272.10">
    <property type="match status" value="1"/>
</dbReference>
<protein>
    <recommendedName>
        <fullName evidence="2">DNA polymerase III subunit delta</fullName>
        <ecNumber evidence="1">2.7.7.7</ecNumber>
    </recommendedName>
</protein>
<dbReference type="GO" id="GO:0009360">
    <property type="term" value="C:DNA polymerase III complex"/>
    <property type="evidence" value="ECO:0007669"/>
    <property type="project" value="InterPro"/>
</dbReference>
<comment type="similarity">
    <text evidence="7">Belongs to the DNA polymerase HolA subunit family.</text>
</comment>
<name>A0A388SG88_9BURK</name>
<dbReference type="InterPro" id="IPR005790">
    <property type="entry name" value="DNA_polIII_delta"/>
</dbReference>
<evidence type="ECO:0000256" key="1">
    <source>
        <dbReference type="ARBA" id="ARBA00012417"/>
    </source>
</evidence>
<evidence type="ECO:0000259" key="9">
    <source>
        <dbReference type="Pfam" id="PF06144"/>
    </source>
</evidence>
<evidence type="ECO:0000256" key="5">
    <source>
        <dbReference type="ARBA" id="ARBA00022705"/>
    </source>
</evidence>
<keyword evidence="6" id="KW-0239">DNA-directed DNA polymerase</keyword>
<accession>A0A388SG88</accession>